<dbReference type="Proteomes" id="UP000283713">
    <property type="component" value="Unassembled WGS sequence"/>
</dbReference>
<evidence type="ECO:0000256" key="1">
    <source>
        <dbReference type="SAM" id="Phobius"/>
    </source>
</evidence>
<name>A0A414XZM5_PHOVU</name>
<organism evidence="4 5">
    <name type="scientific">Phocaeicola vulgatus</name>
    <name type="common">Bacteroides vulgatus</name>
    <dbReference type="NCBI Taxonomy" id="821"/>
    <lineage>
        <taxon>Bacteria</taxon>
        <taxon>Pseudomonadati</taxon>
        <taxon>Bacteroidota</taxon>
        <taxon>Bacteroidia</taxon>
        <taxon>Bacteroidales</taxon>
        <taxon>Bacteroidaceae</taxon>
        <taxon>Phocaeicola</taxon>
    </lineage>
</organism>
<dbReference type="EMBL" id="QRKA01000010">
    <property type="protein sequence ID" value="RHH79402.1"/>
    <property type="molecule type" value="Genomic_DNA"/>
</dbReference>
<dbReference type="RefSeq" id="WP_118292334.1">
    <property type="nucleotide sequence ID" value="NZ_JAKKXM010000006.1"/>
</dbReference>
<dbReference type="EMBL" id="WDBY01000037">
    <property type="protein sequence ID" value="KAB6474635.1"/>
    <property type="molecule type" value="Genomic_DNA"/>
</dbReference>
<feature type="transmembrane region" description="Helical" evidence="1">
    <location>
        <begin position="21"/>
        <end position="46"/>
    </location>
</feature>
<dbReference type="Proteomes" id="UP000468344">
    <property type="component" value="Unassembled WGS sequence"/>
</dbReference>
<evidence type="ECO:0000313" key="5">
    <source>
        <dbReference type="Proteomes" id="UP000283713"/>
    </source>
</evidence>
<evidence type="ECO:0000313" key="4">
    <source>
        <dbReference type="EMBL" id="RHH79402.1"/>
    </source>
</evidence>
<accession>A0A414XZM5</accession>
<gene>
    <name evidence="4" type="ORF">DW193_08175</name>
    <name evidence="3" type="ORF">GAZ06_16245</name>
    <name evidence="2" type="ORF">GAZ09_15275</name>
</gene>
<dbReference type="EMBL" id="WDBZ01000033">
    <property type="protein sequence ID" value="KAB6450516.1"/>
    <property type="molecule type" value="Genomic_DNA"/>
</dbReference>
<reference evidence="4 5" key="1">
    <citation type="submission" date="2018-08" db="EMBL/GenBank/DDBJ databases">
        <title>A genome reference for cultivated species of the human gut microbiota.</title>
        <authorList>
            <person name="Zou Y."/>
            <person name="Xue W."/>
            <person name="Luo G."/>
        </authorList>
    </citation>
    <scope>NUCLEOTIDE SEQUENCE [LARGE SCALE GENOMIC DNA]</scope>
    <source>
        <strain evidence="4 5">AM16-6</strain>
    </source>
</reference>
<proteinExistence type="predicted"/>
<evidence type="ECO:0000313" key="2">
    <source>
        <dbReference type="EMBL" id="KAB6450516.1"/>
    </source>
</evidence>
<comment type="caution">
    <text evidence="4">The sequence shown here is derived from an EMBL/GenBank/DDBJ whole genome shotgun (WGS) entry which is preliminary data.</text>
</comment>
<dbReference type="Proteomes" id="UP000483142">
    <property type="component" value="Unassembled WGS sequence"/>
</dbReference>
<protein>
    <recommendedName>
        <fullName evidence="8">Type VI secretion system transmembrane protein TssO</fullName>
    </recommendedName>
</protein>
<evidence type="ECO:0000313" key="3">
    <source>
        <dbReference type="EMBL" id="KAB6474635.1"/>
    </source>
</evidence>
<evidence type="ECO:0008006" key="8">
    <source>
        <dbReference type="Google" id="ProtNLM"/>
    </source>
</evidence>
<dbReference type="AlphaFoldDB" id="A0A414XZM5"/>
<dbReference type="Pfam" id="PF17561">
    <property type="entry name" value="TssO"/>
    <property type="match status" value="1"/>
</dbReference>
<reference evidence="6 7" key="2">
    <citation type="journal article" date="2019" name="Nat. Med.">
        <title>A library of human gut bacterial isolates paired with longitudinal multiomics data enables mechanistic microbiome research.</title>
        <authorList>
            <person name="Poyet M."/>
            <person name="Groussin M."/>
            <person name="Gibbons S.M."/>
            <person name="Avila-Pacheco J."/>
            <person name="Jiang X."/>
            <person name="Kearney S.M."/>
            <person name="Perrotta A.R."/>
            <person name="Berdy B."/>
            <person name="Zhao S."/>
            <person name="Lieberman T.D."/>
            <person name="Swanson P.K."/>
            <person name="Smith M."/>
            <person name="Roesemann S."/>
            <person name="Alexander J.E."/>
            <person name="Rich S.A."/>
            <person name="Livny J."/>
            <person name="Vlamakis H."/>
            <person name="Clish C."/>
            <person name="Bullock K."/>
            <person name="Deik A."/>
            <person name="Scott J."/>
            <person name="Pierce K.A."/>
            <person name="Xavier R.J."/>
            <person name="Alm E.J."/>
        </authorList>
    </citation>
    <scope>NUCLEOTIDE SEQUENCE [LARGE SCALE GENOMIC DNA]</scope>
    <source>
        <strain evidence="3 6">BIOML-A140</strain>
        <strain evidence="2 7">BIOML-A141</strain>
    </source>
</reference>
<sequence length="177" mass="21304">MKENNRQNRCSRRMNISYRERVMSFLYVCLLLLTTAGCCCFLMYIAGTDFSASKQKGVIMNKMEKIYSFRNIQKEYVSIIDTLYFKINALQPGIHAQYEEDDIKYLLNDLKNVYQSNGWDNRYKVFLQIADFYQMWMTDKKELWGRQQNIINFRKNLEECEIGLESKKQDWRSNLKK</sequence>
<dbReference type="InterPro" id="IPR039449">
    <property type="entry name" value="TssO"/>
</dbReference>
<keyword evidence="1" id="KW-0812">Transmembrane</keyword>
<evidence type="ECO:0000313" key="7">
    <source>
        <dbReference type="Proteomes" id="UP000483142"/>
    </source>
</evidence>
<evidence type="ECO:0000313" key="6">
    <source>
        <dbReference type="Proteomes" id="UP000468344"/>
    </source>
</evidence>
<keyword evidence="1" id="KW-0472">Membrane</keyword>
<keyword evidence="1" id="KW-1133">Transmembrane helix</keyword>